<dbReference type="Gene3D" id="3.40.50.300">
    <property type="entry name" value="P-loop containing nucleotide triphosphate hydrolases"/>
    <property type="match status" value="1"/>
</dbReference>
<dbReference type="Pfam" id="PF00488">
    <property type="entry name" value="MutS_V"/>
    <property type="match status" value="1"/>
</dbReference>
<dbReference type="EMBL" id="PYGD01000014">
    <property type="protein sequence ID" value="PSK88879.1"/>
    <property type="molecule type" value="Genomic_DNA"/>
</dbReference>
<keyword evidence="4" id="KW-0472">Membrane</keyword>
<keyword evidence="2" id="KW-0067">ATP-binding</keyword>
<dbReference type="GO" id="GO:0030983">
    <property type="term" value="F:mismatched DNA binding"/>
    <property type="evidence" value="ECO:0007669"/>
    <property type="project" value="InterPro"/>
</dbReference>
<dbReference type="PANTHER" id="PTHR11361">
    <property type="entry name" value="DNA MISMATCH REPAIR PROTEIN MUTS FAMILY MEMBER"/>
    <property type="match status" value="1"/>
</dbReference>
<reference evidence="6 7" key="1">
    <citation type="submission" date="2018-03" db="EMBL/GenBank/DDBJ databases">
        <title>Genomic Encyclopedia of Type Strains, Phase III (KMG-III): the genomes of soil and plant-associated and newly described type strains.</title>
        <authorList>
            <person name="Whitman W."/>
        </authorList>
    </citation>
    <scope>NUCLEOTIDE SEQUENCE [LARGE SCALE GENOMIC DNA]</scope>
    <source>
        <strain evidence="6 7">CGMCC 1.12700</strain>
    </source>
</reference>
<evidence type="ECO:0000259" key="5">
    <source>
        <dbReference type="SMART" id="SM00534"/>
    </source>
</evidence>
<dbReference type="InterPro" id="IPR027417">
    <property type="entry name" value="P-loop_NTPase"/>
</dbReference>
<protein>
    <submittedName>
        <fullName evidence="6">MutS-like protein</fullName>
    </submittedName>
</protein>
<feature type="transmembrane region" description="Helical" evidence="4">
    <location>
        <begin position="55"/>
        <end position="74"/>
    </location>
</feature>
<dbReference type="OrthoDB" id="9802448at2"/>
<comment type="caution">
    <text evidence="6">The sequence shown here is derived from an EMBL/GenBank/DDBJ whole genome shotgun (WGS) entry which is preliminary data.</text>
</comment>
<gene>
    <name evidence="6" type="ORF">B0I18_11491</name>
</gene>
<feature type="transmembrane region" description="Helical" evidence="4">
    <location>
        <begin position="213"/>
        <end position="235"/>
    </location>
</feature>
<dbReference type="GO" id="GO:0005524">
    <property type="term" value="F:ATP binding"/>
    <property type="evidence" value="ECO:0007669"/>
    <property type="project" value="UniProtKB-KW"/>
</dbReference>
<evidence type="ECO:0000313" key="6">
    <source>
        <dbReference type="EMBL" id="PSK88879.1"/>
    </source>
</evidence>
<dbReference type="GO" id="GO:0006298">
    <property type="term" value="P:mismatch repair"/>
    <property type="evidence" value="ECO:0007669"/>
    <property type="project" value="InterPro"/>
</dbReference>
<name>A0A2P8CVA8_9BACT</name>
<dbReference type="RefSeq" id="WP_106525238.1">
    <property type="nucleotide sequence ID" value="NZ_PYGD01000014.1"/>
</dbReference>
<dbReference type="SMART" id="SM00534">
    <property type="entry name" value="MUTSac"/>
    <property type="match status" value="1"/>
</dbReference>
<keyword evidence="4" id="KW-1133">Transmembrane helix</keyword>
<dbReference type="InterPro" id="IPR000432">
    <property type="entry name" value="DNA_mismatch_repair_MutS_C"/>
</dbReference>
<dbReference type="AlphaFoldDB" id="A0A2P8CVA8"/>
<keyword evidence="3" id="KW-0238">DNA-binding</keyword>
<dbReference type="SUPFAM" id="SSF48334">
    <property type="entry name" value="DNA repair protein MutS, domain III"/>
    <property type="match status" value="1"/>
</dbReference>
<dbReference type="InterPro" id="IPR045076">
    <property type="entry name" value="MutS"/>
</dbReference>
<evidence type="ECO:0000313" key="7">
    <source>
        <dbReference type="Proteomes" id="UP000240572"/>
    </source>
</evidence>
<dbReference type="PANTHER" id="PTHR11361:SF99">
    <property type="entry name" value="DNA MISMATCH REPAIR PROTEIN"/>
    <property type="match status" value="1"/>
</dbReference>
<keyword evidence="4" id="KW-0812">Transmembrane</keyword>
<dbReference type="GO" id="GO:0005829">
    <property type="term" value="C:cytosol"/>
    <property type="evidence" value="ECO:0007669"/>
    <property type="project" value="TreeGrafter"/>
</dbReference>
<sequence length="598" mass="68207">MHKDIIPNYRQLQEKHTRRYAQLSRQHNIITAFRLLIAAGFIAALYLHFRYPSASVPIFLYCALVLIVPFIALMQLNRKTAWNKHFHKNLVRINKEEIDFLEYKENHADPGLRYQDGNHAYAADLDLFGPRSLYQYLNRTGTQMGKDQLAGLMLQPGNSEQIKAAQEAVQELRDAIDWRQELLAIARITDDNKDVYRYLLQWADTKEPRLPRVLLVLAWILPAALLSSLALYFLLHDNLYWELATKLAPLNLVIIATQLKQVKQAVASTDKTDEILRQYAAMIARIEQAPFKSDAMLQLQQRLKATHDQASRQIGKLSAIYRRMETVQNPFGAIILNGLFLYHVHALNSLRQWKARYAAQIPVWLDVIGRAEALGSLANFSYNNPDFAFPVLNDRQELAFTELGHPLIDEEKRINNDISFIDHNFVILTGSNMSGKSTFLRTLGVNMVLAGMGAPVCARKATFHPMPVLVSMRQTDSLADSESYFFAEVKRLKFIIDQLGKETCFVLLDEILRGTNSDDKRSGTIGVIEKIIHKKAIGAIATHDLEVCLTTDAHPGKLINKCFEVEIINNELVFDYQLRNGICKNKSATFLMRKMEII</sequence>
<evidence type="ECO:0000256" key="1">
    <source>
        <dbReference type="ARBA" id="ARBA00022741"/>
    </source>
</evidence>
<evidence type="ECO:0000256" key="4">
    <source>
        <dbReference type="SAM" id="Phobius"/>
    </source>
</evidence>
<dbReference type="Gene3D" id="1.10.1420.10">
    <property type="match status" value="1"/>
</dbReference>
<accession>A0A2P8CVA8</accession>
<dbReference type="SUPFAM" id="SSF52540">
    <property type="entry name" value="P-loop containing nucleoside triphosphate hydrolases"/>
    <property type="match status" value="1"/>
</dbReference>
<feature type="transmembrane region" description="Helical" evidence="4">
    <location>
        <begin position="28"/>
        <end position="49"/>
    </location>
</feature>
<keyword evidence="1" id="KW-0547">Nucleotide-binding</keyword>
<dbReference type="Proteomes" id="UP000240572">
    <property type="component" value="Unassembled WGS sequence"/>
</dbReference>
<evidence type="ECO:0000256" key="3">
    <source>
        <dbReference type="ARBA" id="ARBA00023125"/>
    </source>
</evidence>
<dbReference type="GO" id="GO:0140664">
    <property type="term" value="F:ATP-dependent DNA damage sensor activity"/>
    <property type="evidence" value="ECO:0007669"/>
    <property type="project" value="InterPro"/>
</dbReference>
<organism evidence="6 7">
    <name type="scientific">Taibaiella chishuiensis</name>
    <dbReference type="NCBI Taxonomy" id="1434707"/>
    <lineage>
        <taxon>Bacteria</taxon>
        <taxon>Pseudomonadati</taxon>
        <taxon>Bacteroidota</taxon>
        <taxon>Chitinophagia</taxon>
        <taxon>Chitinophagales</taxon>
        <taxon>Chitinophagaceae</taxon>
        <taxon>Taibaiella</taxon>
    </lineage>
</organism>
<proteinExistence type="predicted"/>
<dbReference type="InterPro" id="IPR036187">
    <property type="entry name" value="DNA_mismatch_repair_MutS_sf"/>
</dbReference>
<evidence type="ECO:0000256" key="2">
    <source>
        <dbReference type="ARBA" id="ARBA00022840"/>
    </source>
</evidence>
<feature type="domain" description="DNA mismatch repair proteins mutS family" evidence="5">
    <location>
        <begin position="423"/>
        <end position="596"/>
    </location>
</feature>
<keyword evidence="7" id="KW-1185">Reference proteome</keyword>